<dbReference type="Pfam" id="PF00440">
    <property type="entry name" value="TetR_N"/>
    <property type="match status" value="1"/>
</dbReference>
<dbReference type="PRINTS" id="PR00455">
    <property type="entry name" value="HTHTETR"/>
</dbReference>
<evidence type="ECO:0000313" key="6">
    <source>
        <dbReference type="EMBL" id="EJZ11824.1"/>
    </source>
</evidence>
<feature type="domain" description="HTH tetR-type" evidence="5">
    <location>
        <begin position="6"/>
        <end position="66"/>
    </location>
</feature>
<keyword evidence="2 4" id="KW-0238">DNA-binding</keyword>
<organism evidence="6 7">
    <name type="scientific">Mycolicibacterium vaccae ATCC 25954</name>
    <dbReference type="NCBI Taxonomy" id="1194972"/>
    <lineage>
        <taxon>Bacteria</taxon>
        <taxon>Bacillati</taxon>
        <taxon>Actinomycetota</taxon>
        <taxon>Actinomycetes</taxon>
        <taxon>Mycobacteriales</taxon>
        <taxon>Mycobacteriaceae</taxon>
        <taxon>Mycolicibacterium</taxon>
    </lineage>
</organism>
<dbReference type="EMBL" id="ALQA01000006">
    <property type="protein sequence ID" value="EJZ11824.1"/>
    <property type="molecule type" value="Genomic_DNA"/>
</dbReference>
<evidence type="ECO:0000256" key="2">
    <source>
        <dbReference type="ARBA" id="ARBA00023125"/>
    </source>
</evidence>
<dbReference type="Proteomes" id="UP000006072">
    <property type="component" value="Unassembled WGS sequence"/>
</dbReference>
<evidence type="ECO:0000259" key="5">
    <source>
        <dbReference type="PROSITE" id="PS50977"/>
    </source>
</evidence>
<keyword evidence="3" id="KW-0804">Transcription</keyword>
<sequence length="187" mass="20181">MPRPAIYTVDILLDAAAELLSAQGPAAVTMSAVARTTGAPSGSVYHRFPTRAALCGELWVRTEERFQDELIEALSVDGDAQHRCVTGALRILQWCRDNPVEAQVMLAGPAALDMGEWPESIAGRRKRLQRKLRKALADVPDDAARVNAAIMDVPAAIVRRHLRARQGIPAVADAIVEDCARALIAPS</sequence>
<evidence type="ECO:0000256" key="4">
    <source>
        <dbReference type="PROSITE-ProRule" id="PRU00335"/>
    </source>
</evidence>
<dbReference type="PANTHER" id="PTHR30055">
    <property type="entry name" value="HTH-TYPE TRANSCRIPTIONAL REGULATOR RUTR"/>
    <property type="match status" value="1"/>
</dbReference>
<keyword evidence="7" id="KW-1185">Reference proteome</keyword>
<dbReference type="GO" id="GO:0000976">
    <property type="term" value="F:transcription cis-regulatory region binding"/>
    <property type="evidence" value="ECO:0007669"/>
    <property type="project" value="TreeGrafter"/>
</dbReference>
<dbReference type="PROSITE" id="PS50977">
    <property type="entry name" value="HTH_TETR_2"/>
    <property type="match status" value="1"/>
</dbReference>
<dbReference type="AlphaFoldDB" id="K0VL45"/>
<dbReference type="InterPro" id="IPR009057">
    <property type="entry name" value="Homeodomain-like_sf"/>
</dbReference>
<dbReference type="PATRIC" id="fig|1194972.3.peg.929"/>
<dbReference type="PANTHER" id="PTHR30055:SF234">
    <property type="entry name" value="HTH-TYPE TRANSCRIPTIONAL REGULATOR BETI"/>
    <property type="match status" value="1"/>
</dbReference>
<evidence type="ECO:0000256" key="1">
    <source>
        <dbReference type="ARBA" id="ARBA00023015"/>
    </source>
</evidence>
<keyword evidence="1" id="KW-0805">Transcription regulation</keyword>
<dbReference type="HOGENOM" id="CLU_114085_1_0_11"/>
<gene>
    <name evidence="6" type="ORF">MVAC_04597</name>
</gene>
<dbReference type="InterPro" id="IPR001647">
    <property type="entry name" value="HTH_TetR"/>
</dbReference>
<dbReference type="eggNOG" id="COG1309">
    <property type="taxonomic scope" value="Bacteria"/>
</dbReference>
<evidence type="ECO:0000256" key="3">
    <source>
        <dbReference type="ARBA" id="ARBA00023163"/>
    </source>
</evidence>
<protein>
    <submittedName>
        <fullName evidence="6">TetR family transcriptional regulator</fullName>
    </submittedName>
</protein>
<feature type="DNA-binding region" description="H-T-H motif" evidence="4">
    <location>
        <begin position="29"/>
        <end position="48"/>
    </location>
</feature>
<dbReference type="RefSeq" id="WP_003929297.1">
    <property type="nucleotide sequence ID" value="NZ_JH814686.1"/>
</dbReference>
<reference evidence="6 7" key="1">
    <citation type="journal article" date="2012" name="J. Bacteriol.">
        <title>Complete Genome Sequence of Mycobacterium vaccae Type Strain ATCC 25954.</title>
        <authorList>
            <person name="Ho Y.S."/>
            <person name="Adroub S.A."/>
            <person name="Abadi M."/>
            <person name="Al Alwan B."/>
            <person name="Alkhateeb R."/>
            <person name="Gao G."/>
            <person name="Ragab A."/>
            <person name="Ali S."/>
            <person name="van Soolingen D."/>
            <person name="Bitter W."/>
            <person name="Pain A."/>
            <person name="Abdallah A.M."/>
        </authorList>
    </citation>
    <scope>NUCLEOTIDE SEQUENCE [LARGE SCALE GENOMIC DNA]</scope>
    <source>
        <strain evidence="6 7">ATCC 25954</strain>
    </source>
</reference>
<dbReference type="SUPFAM" id="SSF46689">
    <property type="entry name" value="Homeodomain-like"/>
    <property type="match status" value="1"/>
</dbReference>
<accession>K0VL45</accession>
<dbReference type="InterPro" id="IPR050109">
    <property type="entry name" value="HTH-type_TetR-like_transc_reg"/>
</dbReference>
<comment type="caution">
    <text evidence="6">The sequence shown here is derived from an EMBL/GenBank/DDBJ whole genome shotgun (WGS) entry which is preliminary data.</text>
</comment>
<proteinExistence type="predicted"/>
<dbReference type="Gene3D" id="1.10.357.10">
    <property type="entry name" value="Tetracycline Repressor, domain 2"/>
    <property type="match status" value="1"/>
</dbReference>
<dbReference type="GO" id="GO:0003700">
    <property type="term" value="F:DNA-binding transcription factor activity"/>
    <property type="evidence" value="ECO:0007669"/>
    <property type="project" value="TreeGrafter"/>
</dbReference>
<evidence type="ECO:0000313" key="7">
    <source>
        <dbReference type="Proteomes" id="UP000006072"/>
    </source>
</evidence>
<name>K0VL45_MYCVA</name>